<name>A0A074ZAM7_OPIVI</name>
<dbReference type="EMBL" id="KL596813">
    <property type="protein sequence ID" value="KER24351.1"/>
    <property type="molecule type" value="Genomic_DNA"/>
</dbReference>
<dbReference type="Proteomes" id="UP000054324">
    <property type="component" value="Unassembled WGS sequence"/>
</dbReference>
<dbReference type="CTD" id="20322134"/>
<organism evidence="2 3">
    <name type="scientific">Opisthorchis viverrini</name>
    <name type="common">Southeast Asian liver fluke</name>
    <dbReference type="NCBI Taxonomy" id="6198"/>
    <lineage>
        <taxon>Eukaryota</taxon>
        <taxon>Metazoa</taxon>
        <taxon>Spiralia</taxon>
        <taxon>Lophotrochozoa</taxon>
        <taxon>Platyhelminthes</taxon>
        <taxon>Trematoda</taxon>
        <taxon>Digenea</taxon>
        <taxon>Opisthorchiida</taxon>
        <taxon>Opisthorchiata</taxon>
        <taxon>Opisthorchiidae</taxon>
        <taxon>Opisthorchis</taxon>
    </lineage>
</organism>
<accession>A0A074ZAM7</accession>
<dbReference type="GeneID" id="20322134"/>
<gene>
    <name evidence="2" type="ORF">T265_07955</name>
</gene>
<feature type="region of interest" description="Disordered" evidence="1">
    <location>
        <begin position="80"/>
        <end position="104"/>
    </location>
</feature>
<dbReference type="AlphaFoldDB" id="A0A074ZAM7"/>
<reference evidence="2 3" key="1">
    <citation type="submission" date="2013-11" db="EMBL/GenBank/DDBJ databases">
        <title>Opisthorchis viverrini - life in the bile duct.</title>
        <authorList>
            <person name="Young N.D."/>
            <person name="Nagarajan N."/>
            <person name="Lin S.J."/>
            <person name="Korhonen P.K."/>
            <person name="Jex A.R."/>
            <person name="Hall R.S."/>
            <person name="Safavi-Hemami H."/>
            <person name="Kaewkong W."/>
            <person name="Bertrand D."/>
            <person name="Gao S."/>
            <person name="Seet Q."/>
            <person name="Wongkham S."/>
            <person name="Teh B.T."/>
            <person name="Wongkham C."/>
            <person name="Intapan P.M."/>
            <person name="Maleewong W."/>
            <person name="Yang X."/>
            <person name="Hu M."/>
            <person name="Wang Z."/>
            <person name="Hofmann A."/>
            <person name="Sternberg P.W."/>
            <person name="Tan P."/>
            <person name="Wang J."/>
            <person name="Gasser R.B."/>
        </authorList>
    </citation>
    <scope>NUCLEOTIDE SEQUENCE [LARGE SCALE GENOMIC DNA]</scope>
</reference>
<keyword evidence="3" id="KW-1185">Reference proteome</keyword>
<feature type="compositionally biased region" description="Basic and acidic residues" evidence="1">
    <location>
        <begin position="81"/>
        <end position="96"/>
    </location>
</feature>
<dbReference type="KEGG" id="ovi:T265_07955"/>
<dbReference type="RefSeq" id="XP_009171890.1">
    <property type="nucleotide sequence ID" value="XM_009173626.1"/>
</dbReference>
<protein>
    <submittedName>
        <fullName evidence="2">Uncharacterized protein</fullName>
    </submittedName>
</protein>
<evidence type="ECO:0000256" key="1">
    <source>
        <dbReference type="SAM" id="MobiDB-lite"/>
    </source>
</evidence>
<proteinExistence type="predicted"/>
<evidence type="ECO:0000313" key="3">
    <source>
        <dbReference type="Proteomes" id="UP000054324"/>
    </source>
</evidence>
<sequence>MASEVAFVEKFVGASFSSSTAFEMTLNEYIKDNFVIFARSSTGALQDQRKALESEESSKPSVFSDKKYAKHQLSSAVLYQEAKEPTDRLQRPNEHSSRRRKCASQKDICTLENDQYISTFNDVHFEPFFRYRWMGALVI</sequence>
<evidence type="ECO:0000313" key="2">
    <source>
        <dbReference type="EMBL" id="KER24351.1"/>
    </source>
</evidence>